<organism evidence="2 3">
    <name type="scientific">Gossypium arboreum</name>
    <name type="common">Tree cotton</name>
    <name type="synonym">Gossypium nanking</name>
    <dbReference type="NCBI Taxonomy" id="29729"/>
    <lineage>
        <taxon>Eukaryota</taxon>
        <taxon>Viridiplantae</taxon>
        <taxon>Streptophyta</taxon>
        <taxon>Embryophyta</taxon>
        <taxon>Tracheophyta</taxon>
        <taxon>Spermatophyta</taxon>
        <taxon>Magnoliopsida</taxon>
        <taxon>eudicotyledons</taxon>
        <taxon>Gunneridae</taxon>
        <taxon>Pentapetalae</taxon>
        <taxon>rosids</taxon>
        <taxon>malvids</taxon>
        <taxon>Malvales</taxon>
        <taxon>Malvaceae</taxon>
        <taxon>Malvoideae</taxon>
        <taxon>Gossypium</taxon>
    </lineage>
</organism>
<sequence length="139" mass="16113">MENPAFLIFLWKLCRNYLPLRIELCARNITRNSNCPSCDRMDENIDHLFPTCSFARAICIATEFVSTIRLLIVWHCSKVYNVVRNGTKSSYDRTSQIPTFKPAKSNNLNWKLNFAPTVHPSLTYWSSFTPTQHILLGKQ</sequence>
<keyword evidence="3" id="KW-1185">Reference proteome</keyword>
<name>A0ABR0MVV5_GOSAR</name>
<dbReference type="Pfam" id="PF13966">
    <property type="entry name" value="zf-RVT"/>
    <property type="match status" value="1"/>
</dbReference>
<proteinExistence type="predicted"/>
<evidence type="ECO:0000259" key="1">
    <source>
        <dbReference type="Pfam" id="PF13966"/>
    </source>
</evidence>
<accession>A0ABR0MVV5</accession>
<evidence type="ECO:0000313" key="2">
    <source>
        <dbReference type="EMBL" id="KAK5777975.1"/>
    </source>
</evidence>
<dbReference type="Proteomes" id="UP001358586">
    <property type="component" value="Chromosome 12"/>
</dbReference>
<gene>
    <name evidence="2" type="ORF">PVK06_045942</name>
</gene>
<reference evidence="2 3" key="1">
    <citation type="submission" date="2023-03" db="EMBL/GenBank/DDBJ databases">
        <title>WGS of Gossypium arboreum.</title>
        <authorList>
            <person name="Yu D."/>
        </authorList>
    </citation>
    <scope>NUCLEOTIDE SEQUENCE [LARGE SCALE GENOMIC DNA]</scope>
    <source>
        <tissue evidence="2">Leaf</tissue>
    </source>
</reference>
<evidence type="ECO:0000313" key="3">
    <source>
        <dbReference type="Proteomes" id="UP001358586"/>
    </source>
</evidence>
<comment type="caution">
    <text evidence="2">The sequence shown here is derived from an EMBL/GenBank/DDBJ whole genome shotgun (WGS) entry which is preliminary data.</text>
</comment>
<feature type="domain" description="Reverse transcriptase zinc-binding" evidence="1">
    <location>
        <begin position="7"/>
        <end position="57"/>
    </location>
</feature>
<protein>
    <recommendedName>
        <fullName evidence="1">Reverse transcriptase zinc-binding domain-containing protein</fullName>
    </recommendedName>
</protein>
<dbReference type="EMBL" id="JARKNE010000012">
    <property type="protein sequence ID" value="KAK5777975.1"/>
    <property type="molecule type" value="Genomic_DNA"/>
</dbReference>
<dbReference type="InterPro" id="IPR026960">
    <property type="entry name" value="RVT-Znf"/>
</dbReference>